<keyword evidence="3" id="KW-1185">Reference proteome</keyword>
<dbReference type="InterPro" id="IPR045758">
    <property type="entry name" value="AdeT1/2"/>
</dbReference>
<dbReference type="InterPro" id="IPR038404">
    <property type="entry name" value="TRAP_DctP_sf"/>
</dbReference>
<dbReference type="RefSeq" id="WP_022986518.1">
    <property type="nucleotide sequence ID" value="NZ_CAXGPP010000089.1"/>
</dbReference>
<dbReference type="OrthoDB" id="6075679at2"/>
<dbReference type="EMBL" id="QYYA01000001">
    <property type="protein sequence ID" value="RJG19440.1"/>
    <property type="molecule type" value="Genomic_DNA"/>
</dbReference>
<dbReference type="Gene3D" id="3.40.190.170">
    <property type="entry name" value="Bacterial extracellular solute-binding protein, family 7"/>
    <property type="match status" value="1"/>
</dbReference>
<organism evidence="2 3">
    <name type="scientific">Alcanivorax profundi</name>
    <dbReference type="NCBI Taxonomy" id="2338368"/>
    <lineage>
        <taxon>Bacteria</taxon>
        <taxon>Pseudomonadati</taxon>
        <taxon>Pseudomonadota</taxon>
        <taxon>Gammaproteobacteria</taxon>
        <taxon>Oceanospirillales</taxon>
        <taxon>Alcanivoracaceae</taxon>
        <taxon>Alcanivorax</taxon>
    </lineage>
</organism>
<feature type="chain" id="PRO_5019483602" description="RND transporter" evidence="1">
    <location>
        <begin position="22"/>
        <end position="356"/>
    </location>
</feature>
<evidence type="ECO:0000256" key="1">
    <source>
        <dbReference type="SAM" id="SignalP"/>
    </source>
</evidence>
<proteinExistence type="predicted"/>
<accession>A0A418Y1S0</accession>
<comment type="caution">
    <text evidence="2">The sequence shown here is derived from an EMBL/GenBank/DDBJ whole genome shotgun (WGS) entry which is preliminary data.</text>
</comment>
<evidence type="ECO:0000313" key="3">
    <source>
        <dbReference type="Proteomes" id="UP000283734"/>
    </source>
</evidence>
<evidence type="ECO:0000313" key="2">
    <source>
        <dbReference type="EMBL" id="RJG19440.1"/>
    </source>
</evidence>
<keyword evidence="1" id="KW-0732">Signal</keyword>
<dbReference type="Pfam" id="PF19582">
    <property type="entry name" value="AdeT1_2"/>
    <property type="match status" value="1"/>
</dbReference>
<evidence type="ECO:0008006" key="4">
    <source>
        <dbReference type="Google" id="ProtNLM"/>
    </source>
</evidence>
<name>A0A418Y1S0_9GAMM</name>
<protein>
    <recommendedName>
        <fullName evidence="4">RND transporter</fullName>
    </recommendedName>
</protein>
<feature type="signal peptide" evidence="1">
    <location>
        <begin position="1"/>
        <end position="21"/>
    </location>
</feature>
<sequence>MRTVKALLCALVLAATTASHALSLTEKQQQQLQQVRKEMGLKDDQVLKRHICLWDLSGRSGPIYAGATNLRVDLLRYKIDISLEAFTNEGVLVASLKNGHCDAALMSGFRARQFNRFTGTIDALGAIPDLNHMNTLLRTIAHPQLQEHMVSNKYLTLAVTPAGAAYLFVNDRSLNSLDKAAGKKVAVLDFDPGQSRMVTSIGATPVATTLATAPNQFNNGSVDVLPAPLIAYQVLELYKGMDPDGGIVDYPIVQLTAQLIGHTDRFPPGLAAIVRDVAADSFSSIQTALEREAGRIPDHWWVTVSDDQQLRYDSMMRDARIKLRESGYYDATMLSIMKRIRCSRDAQRPECSQETE</sequence>
<gene>
    <name evidence="2" type="ORF">D4A39_00810</name>
</gene>
<dbReference type="AlphaFoldDB" id="A0A418Y1S0"/>
<reference evidence="2 3" key="1">
    <citation type="submission" date="2018-09" db="EMBL/GenBank/DDBJ databases">
        <title>Alcanivorax profundi sp. nov., isolated from 1000 m-depth seawater of the Mariana Trench.</title>
        <authorList>
            <person name="Liu J."/>
        </authorList>
    </citation>
    <scope>NUCLEOTIDE SEQUENCE [LARGE SCALE GENOMIC DNA]</scope>
    <source>
        <strain evidence="2 3">MTEO17</strain>
    </source>
</reference>
<dbReference type="Proteomes" id="UP000283734">
    <property type="component" value="Unassembled WGS sequence"/>
</dbReference>